<evidence type="ECO:0000313" key="2">
    <source>
        <dbReference type="Proteomes" id="UP001556040"/>
    </source>
</evidence>
<accession>A0ABV3Q7F4</accession>
<proteinExistence type="predicted"/>
<gene>
    <name evidence="1" type="ORF">AB1471_16080</name>
</gene>
<name>A0ABV3Q7F4_9BACL</name>
<dbReference type="EMBL" id="JBFMIA010000030">
    <property type="protein sequence ID" value="MEW9503295.1"/>
    <property type="molecule type" value="Genomic_DNA"/>
</dbReference>
<evidence type="ECO:0000313" key="1">
    <source>
        <dbReference type="EMBL" id="MEW9503295.1"/>
    </source>
</evidence>
<organism evidence="1 2">
    <name type="scientific">Jeotgalibacillus marinus</name>
    <dbReference type="NCBI Taxonomy" id="86667"/>
    <lineage>
        <taxon>Bacteria</taxon>
        <taxon>Bacillati</taxon>
        <taxon>Bacillota</taxon>
        <taxon>Bacilli</taxon>
        <taxon>Bacillales</taxon>
        <taxon>Caryophanaceae</taxon>
        <taxon>Jeotgalibacillus</taxon>
    </lineage>
</organism>
<keyword evidence="2" id="KW-1185">Reference proteome</keyword>
<reference evidence="1 2" key="1">
    <citation type="journal article" date="1979" name="Int. J. Syst. Evol. Microbiol.">
        <title>Bacillus globisporus subsp. marinus subsp. nov.</title>
        <authorList>
            <person name="Liu H."/>
        </authorList>
    </citation>
    <scope>NUCLEOTIDE SEQUENCE [LARGE SCALE GENOMIC DNA]</scope>
    <source>
        <strain evidence="1 2">DSM 1297</strain>
    </source>
</reference>
<dbReference type="Proteomes" id="UP001556040">
    <property type="component" value="Unassembled WGS sequence"/>
</dbReference>
<protein>
    <submittedName>
        <fullName evidence="1">YaaL family protein</fullName>
    </submittedName>
</protein>
<dbReference type="Pfam" id="PF10704">
    <property type="entry name" value="DUF2508"/>
    <property type="match status" value="1"/>
</dbReference>
<sequence length="71" mass="8666">MLFRKKGKLKQEFDDRLVKLMKSTRDDWHRQKNMAEMSFEKSPQIVAVEKLAEAKYFYLFKEARNRKIVIK</sequence>
<dbReference type="RefSeq" id="WP_367780781.1">
    <property type="nucleotide sequence ID" value="NZ_JBFMIA010000030.1"/>
</dbReference>
<dbReference type="InterPro" id="IPR019644">
    <property type="entry name" value="DUF2508"/>
</dbReference>
<comment type="caution">
    <text evidence="1">The sequence shown here is derived from an EMBL/GenBank/DDBJ whole genome shotgun (WGS) entry which is preliminary data.</text>
</comment>